<protein>
    <submittedName>
        <fullName evidence="2">Uncharacterized protein</fullName>
    </submittedName>
</protein>
<organism evidence="2 3">
    <name type="scientific">Pleurodeles waltl</name>
    <name type="common">Iberian ribbed newt</name>
    <dbReference type="NCBI Taxonomy" id="8319"/>
    <lineage>
        <taxon>Eukaryota</taxon>
        <taxon>Metazoa</taxon>
        <taxon>Chordata</taxon>
        <taxon>Craniata</taxon>
        <taxon>Vertebrata</taxon>
        <taxon>Euteleostomi</taxon>
        <taxon>Amphibia</taxon>
        <taxon>Batrachia</taxon>
        <taxon>Caudata</taxon>
        <taxon>Salamandroidea</taxon>
        <taxon>Salamandridae</taxon>
        <taxon>Pleurodelinae</taxon>
        <taxon>Pleurodeles</taxon>
    </lineage>
</organism>
<keyword evidence="3" id="KW-1185">Reference proteome</keyword>
<gene>
    <name evidence="2" type="ORF">NDU88_002190</name>
</gene>
<dbReference type="EMBL" id="JANPWB010000006">
    <property type="protein sequence ID" value="KAJ1176923.1"/>
    <property type="molecule type" value="Genomic_DNA"/>
</dbReference>
<feature type="region of interest" description="Disordered" evidence="1">
    <location>
        <begin position="87"/>
        <end position="127"/>
    </location>
</feature>
<name>A0AAV7TKG6_PLEWA</name>
<feature type="compositionally biased region" description="Basic and acidic residues" evidence="1">
    <location>
        <begin position="87"/>
        <end position="111"/>
    </location>
</feature>
<evidence type="ECO:0000313" key="2">
    <source>
        <dbReference type="EMBL" id="KAJ1176923.1"/>
    </source>
</evidence>
<comment type="caution">
    <text evidence="2">The sequence shown here is derived from an EMBL/GenBank/DDBJ whole genome shotgun (WGS) entry which is preliminary data.</text>
</comment>
<sequence length="127" mass="14551">MEACPDHRSTLSTFMENWGTALKVSQWLRVRLELKRAVKESSESVCQSKNISNEPCLLKRDRPTEYFCGWRCEASASVMMNKTWDLSSERRSRAHARELESFPREGEEKTGLRAGFPAKASTRHDGV</sequence>
<dbReference type="Proteomes" id="UP001066276">
    <property type="component" value="Chromosome 3_2"/>
</dbReference>
<proteinExistence type="predicted"/>
<reference evidence="2" key="1">
    <citation type="journal article" date="2022" name="bioRxiv">
        <title>Sequencing and chromosome-scale assembly of the giantPleurodeles waltlgenome.</title>
        <authorList>
            <person name="Brown T."/>
            <person name="Elewa A."/>
            <person name="Iarovenko S."/>
            <person name="Subramanian E."/>
            <person name="Araus A.J."/>
            <person name="Petzold A."/>
            <person name="Susuki M."/>
            <person name="Suzuki K.-i.T."/>
            <person name="Hayashi T."/>
            <person name="Toyoda A."/>
            <person name="Oliveira C."/>
            <person name="Osipova E."/>
            <person name="Leigh N.D."/>
            <person name="Simon A."/>
            <person name="Yun M.H."/>
        </authorList>
    </citation>
    <scope>NUCLEOTIDE SEQUENCE</scope>
    <source>
        <strain evidence="2">20211129_DDA</strain>
        <tissue evidence="2">Liver</tissue>
    </source>
</reference>
<evidence type="ECO:0000313" key="3">
    <source>
        <dbReference type="Proteomes" id="UP001066276"/>
    </source>
</evidence>
<evidence type="ECO:0000256" key="1">
    <source>
        <dbReference type="SAM" id="MobiDB-lite"/>
    </source>
</evidence>
<dbReference type="AlphaFoldDB" id="A0AAV7TKG6"/>
<accession>A0AAV7TKG6</accession>